<gene>
    <name evidence="2" type="ORF">FJT64_026203</name>
</gene>
<accession>A0A6A4WHL8</accession>
<feature type="compositionally biased region" description="Acidic residues" evidence="1">
    <location>
        <begin position="1"/>
        <end position="10"/>
    </location>
</feature>
<evidence type="ECO:0000256" key="1">
    <source>
        <dbReference type="SAM" id="MobiDB-lite"/>
    </source>
</evidence>
<feature type="compositionally biased region" description="Acidic residues" evidence="1">
    <location>
        <begin position="161"/>
        <end position="178"/>
    </location>
</feature>
<feature type="region of interest" description="Disordered" evidence="1">
    <location>
        <begin position="1"/>
        <end position="255"/>
    </location>
</feature>
<evidence type="ECO:0000313" key="2">
    <source>
        <dbReference type="EMBL" id="KAF0301548.1"/>
    </source>
</evidence>
<dbReference type="Proteomes" id="UP000440578">
    <property type="component" value="Unassembled WGS sequence"/>
</dbReference>
<keyword evidence="3" id="KW-1185">Reference proteome</keyword>
<feature type="compositionally biased region" description="Low complexity" evidence="1">
    <location>
        <begin position="87"/>
        <end position="96"/>
    </location>
</feature>
<dbReference type="AlphaFoldDB" id="A0A6A4WHL8"/>
<feature type="compositionally biased region" description="Polar residues" evidence="1">
    <location>
        <begin position="142"/>
        <end position="154"/>
    </location>
</feature>
<protein>
    <submittedName>
        <fullName evidence="2">Uncharacterized protein</fullName>
    </submittedName>
</protein>
<comment type="caution">
    <text evidence="2">The sequence shown here is derived from an EMBL/GenBank/DDBJ whole genome shotgun (WGS) entry which is preliminary data.</text>
</comment>
<proteinExistence type="predicted"/>
<sequence>MSIVSNDDDVWQGGSVAGGGVSSRPVSALSEEPLPPLSVRGSNDDLRSAGAGSVYHSTESLAVTERVSSVSPSAASGGGLSERRPSTRSSAASPAVAEEEMPPEGTVRSAVQRMQQLSRSAEELAGQRRRSTPPADAVDGRSTLSVSPSVLMTTTPPPPPVEEEPDAEEPCEQQEAEEEVRRSPLYVHVEEEEAHEPPTTQPTGDGGLEQRPSPDGRESLASPGSADPPPQLPSVKELRNHFQAGGAPPQPQKQVSPLYNASVLIIEKADQESEAWDEPRELRKVEKLRRKTSDHKVHSLTARSVSREFREGLKLGAPISLNTGNIRDPGLLSGRRPVADCGIQERQQESEEEGELEMAPGLRLVASRAAFWDRKVAQELS</sequence>
<dbReference type="OrthoDB" id="6375874at2759"/>
<organism evidence="2 3">
    <name type="scientific">Amphibalanus amphitrite</name>
    <name type="common">Striped barnacle</name>
    <name type="synonym">Balanus amphitrite</name>
    <dbReference type="NCBI Taxonomy" id="1232801"/>
    <lineage>
        <taxon>Eukaryota</taxon>
        <taxon>Metazoa</taxon>
        <taxon>Ecdysozoa</taxon>
        <taxon>Arthropoda</taxon>
        <taxon>Crustacea</taxon>
        <taxon>Multicrustacea</taxon>
        <taxon>Cirripedia</taxon>
        <taxon>Thoracica</taxon>
        <taxon>Thoracicalcarea</taxon>
        <taxon>Balanomorpha</taxon>
        <taxon>Balanoidea</taxon>
        <taxon>Balanidae</taxon>
        <taxon>Amphibalaninae</taxon>
        <taxon>Amphibalanus</taxon>
    </lineage>
</organism>
<evidence type="ECO:0000313" key="3">
    <source>
        <dbReference type="Proteomes" id="UP000440578"/>
    </source>
</evidence>
<name>A0A6A4WHL8_AMPAM</name>
<reference evidence="2 3" key="1">
    <citation type="submission" date="2019-07" db="EMBL/GenBank/DDBJ databases">
        <title>Draft genome assembly of a fouling barnacle, Amphibalanus amphitrite (Darwin, 1854): The first reference genome for Thecostraca.</title>
        <authorList>
            <person name="Kim W."/>
        </authorList>
    </citation>
    <scope>NUCLEOTIDE SEQUENCE [LARGE SCALE GENOMIC DNA]</scope>
    <source>
        <strain evidence="2">SNU_AA5</strain>
        <tissue evidence="2">Soma without cirri and trophi</tissue>
    </source>
</reference>
<dbReference type="EMBL" id="VIIS01001154">
    <property type="protein sequence ID" value="KAF0301548.1"/>
    <property type="molecule type" value="Genomic_DNA"/>
</dbReference>